<evidence type="ECO:0000256" key="5">
    <source>
        <dbReference type="ARBA" id="ARBA00023211"/>
    </source>
</evidence>
<keyword evidence="4" id="KW-0378">Hydrolase</keyword>
<dbReference type="Pfam" id="PF00557">
    <property type="entry name" value="Peptidase_M24"/>
    <property type="match status" value="1"/>
</dbReference>
<dbReference type="PANTHER" id="PTHR43226">
    <property type="entry name" value="XAA-PRO AMINOPEPTIDASE 3"/>
    <property type="match status" value="1"/>
</dbReference>
<dbReference type="GO" id="GO:0030145">
    <property type="term" value="F:manganese ion binding"/>
    <property type="evidence" value="ECO:0007669"/>
    <property type="project" value="InterPro"/>
</dbReference>
<dbReference type="InterPro" id="IPR052433">
    <property type="entry name" value="X-Pro_dipept-like"/>
</dbReference>
<evidence type="ECO:0000313" key="8">
    <source>
        <dbReference type="Proteomes" id="UP001154078"/>
    </source>
</evidence>
<dbReference type="SUPFAM" id="SSF55920">
    <property type="entry name" value="Creatinase/aminopeptidase"/>
    <property type="match status" value="1"/>
</dbReference>
<keyword evidence="3" id="KW-0479">Metal-binding</keyword>
<dbReference type="InterPro" id="IPR000994">
    <property type="entry name" value="Pept_M24"/>
</dbReference>
<dbReference type="CDD" id="cd01087">
    <property type="entry name" value="Prolidase"/>
    <property type="match status" value="1"/>
</dbReference>
<protein>
    <recommendedName>
        <fullName evidence="6">Aminopeptidase P N-terminal domain-containing protein</fullName>
    </recommendedName>
</protein>
<proteinExistence type="inferred from homology"/>
<dbReference type="InterPro" id="IPR036005">
    <property type="entry name" value="Creatinase/aminopeptidase-like"/>
</dbReference>
<comment type="cofactor">
    <cofactor evidence="1">
        <name>Mn(2+)</name>
        <dbReference type="ChEBI" id="CHEBI:29035"/>
    </cofactor>
</comment>
<dbReference type="PANTHER" id="PTHR43226:SF4">
    <property type="entry name" value="XAA-PRO AMINOPEPTIDASE 3"/>
    <property type="match status" value="1"/>
</dbReference>
<name>A0A9P0B1F2_BRAAE</name>
<dbReference type="Gene3D" id="3.90.230.10">
    <property type="entry name" value="Creatinase/methionine aminopeptidase superfamily"/>
    <property type="match status" value="1"/>
</dbReference>
<dbReference type="OrthoDB" id="4215474at2759"/>
<dbReference type="InterPro" id="IPR029149">
    <property type="entry name" value="Creatin/AminoP/Spt16_N"/>
</dbReference>
<keyword evidence="5" id="KW-0464">Manganese</keyword>
<evidence type="ECO:0000256" key="1">
    <source>
        <dbReference type="ARBA" id="ARBA00001936"/>
    </source>
</evidence>
<keyword evidence="8" id="KW-1185">Reference proteome</keyword>
<gene>
    <name evidence="7" type="ORF">MELIAE_LOCUS4848</name>
</gene>
<evidence type="ECO:0000256" key="2">
    <source>
        <dbReference type="ARBA" id="ARBA00008766"/>
    </source>
</evidence>
<dbReference type="SMART" id="SM01011">
    <property type="entry name" value="AMP_N"/>
    <property type="match status" value="1"/>
</dbReference>
<dbReference type="Proteomes" id="UP001154078">
    <property type="component" value="Chromosome 3"/>
</dbReference>
<dbReference type="AlphaFoldDB" id="A0A9P0B1F2"/>
<dbReference type="Pfam" id="PF05195">
    <property type="entry name" value="AMP_N"/>
    <property type="match status" value="1"/>
</dbReference>
<dbReference type="SUPFAM" id="SSF53092">
    <property type="entry name" value="Creatinase/prolidase N-terminal domain"/>
    <property type="match status" value="1"/>
</dbReference>
<feature type="domain" description="Aminopeptidase P N-terminal" evidence="6">
    <location>
        <begin position="65"/>
        <end position="211"/>
    </location>
</feature>
<dbReference type="GO" id="GO:0005739">
    <property type="term" value="C:mitochondrion"/>
    <property type="evidence" value="ECO:0007669"/>
    <property type="project" value="TreeGrafter"/>
</dbReference>
<evidence type="ECO:0000256" key="4">
    <source>
        <dbReference type="ARBA" id="ARBA00022801"/>
    </source>
</evidence>
<organism evidence="7 8">
    <name type="scientific">Brassicogethes aeneus</name>
    <name type="common">Rape pollen beetle</name>
    <name type="synonym">Meligethes aeneus</name>
    <dbReference type="NCBI Taxonomy" id="1431903"/>
    <lineage>
        <taxon>Eukaryota</taxon>
        <taxon>Metazoa</taxon>
        <taxon>Ecdysozoa</taxon>
        <taxon>Arthropoda</taxon>
        <taxon>Hexapoda</taxon>
        <taxon>Insecta</taxon>
        <taxon>Pterygota</taxon>
        <taxon>Neoptera</taxon>
        <taxon>Endopterygota</taxon>
        <taxon>Coleoptera</taxon>
        <taxon>Polyphaga</taxon>
        <taxon>Cucujiformia</taxon>
        <taxon>Nitidulidae</taxon>
        <taxon>Meligethinae</taxon>
        <taxon>Brassicogethes</taxon>
    </lineage>
</organism>
<dbReference type="GO" id="GO:0070006">
    <property type="term" value="F:metalloaminopeptidase activity"/>
    <property type="evidence" value="ECO:0007669"/>
    <property type="project" value="InterPro"/>
</dbReference>
<comment type="similarity">
    <text evidence="2">Belongs to the peptidase M24B family.</text>
</comment>
<reference evidence="7" key="1">
    <citation type="submission" date="2021-12" db="EMBL/GenBank/DDBJ databases">
        <authorList>
            <person name="King R."/>
        </authorList>
    </citation>
    <scope>NUCLEOTIDE SEQUENCE</scope>
</reference>
<dbReference type="Gene3D" id="3.40.350.10">
    <property type="entry name" value="Creatinase/prolidase N-terminal domain"/>
    <property type="match status" value="1"/>
</dbReference>
<dbReference type="GO" id="GO:0006508">
    <property type="term" value="P:proteolysis"/>
    <property type="evidence" value="ECO:0007669"/>
    <property type="project" value="TreeGrafter"/>
</dbReference>
<dbReference type="InterPro" id="IPR007865">
    <property type="entry name" value="Aminopep_P_N"/>
</dbReference>
<sequence length="502" mass="57225">MYTSARRLAFNSTYARIRSFCEIKTAVKKSIKDEQINSANKTFGQPTFTTHPHIITSENEVTPLITKEEYSNRRHNFVEKLVQHVKNQSNENKRHLIVIPAATKQYMSDKIPYVFRQNSEYLYLTGCQEPDGCLIITINENLTSSSSTLFTRNKDPHAETWDGPRTYPEDAPDFFGVDNSLPISELENFISSYRKNKRNITLWYDFLNPVQNFTHKAVTDFLHNTASRTCDSPVRFVHELRLFKSPAEVALMQRSCDIASEAIADTISNSKSGICESQIFAKVDYETRARGAEFLAYPPVVAGGDRATIIHYINNNQIVKNNELVLMDAGCEYHGYASDITRTWPINGKFTKEQREVYEVVLDAQKELIDFCGTFPTLDALFEKMCLLLGKNLQKSKLIGIQPSDQYLMKAAYQLCPHHVSHYLGMDVHDTPLISRNINIQPGMVITVEPGIYITHSNKTIAKEYHGIGIRIEDDVLITENGPVVLSRRCPKHIEEIESLKR</sequence>
<evidence type="ECO:0000256" key="3">
    <source>
        <dbReference type="ARBA" id="ARBA00022723"/>
    </source>
</evidence>
<evidence type="ECO:0000313" key="7">
    <source>
        <dbReference type="EMBL" id="CAH0552675.1"/>
    </source>
</evidence>
<accession>A0A9P0B1F2</accession>
<evidence type="ECO:0000259" key="6">
    <source>
        <dbReference type="SMART" id="SM01011"/>
    </source>
</evidence>
<dbReference type="EMBL" id="OV121134">
    <property type="protein sequence ID" value="CAH0552675.1"/>
    <property type="molecule type" value="Genomic_DNA"/>
</dbReference>